<keyword evidence="3" id="KW-1185">Reference proteome</keyword>
<protein>
    <submittedName>
        <fullName evidence="2">Uncharacterized protein</fullName>
    </submittedName>
</protein>
<dbReference type="AlphaFoldDB" id="A0AAV2ML74"/>
<reference evidence="2 3" key="1">
    <citation type="submission" date="2024-04" db="EMBL/GenBank/DDBJ databases">
        <authorList>
            <person name="Waldvogel A.-M."/>
            <person name="Schoenle A."/>
        </authorList>
    </citation>
    <scope>NUCLEOTIDE SEQUENCE [LARGE SCALE GENOMIC DNA]</scope>
</reference>
<evidence type="ECO:0000256" key="1">
    <source>
        <dbReference type="SAM" id="MobiDB-lite"/>
    </source>
</evidence>
<gene>
    <name evidence="2" type="ORF">KC01_LOCUS40071</name>
</gene>
<sequence>MSYALGKWPSPRGAGGGDPRPGGTRVTRSTGELRQAYRGTAQPPDRPDCDSARMVIESGGGSKVTSSCGAQLRSVQWYRGEPGGVRPGGHTGLVAALAKFTPSRGGVGFTVRVLRTDGRGGGERGKVNVKGVNRSGRGSTGGGNRSKRTVKGAETGGGAGPGERGARREAERLSASGWWGGFKGRAAAGGSRGGGGGSDPSPARGCPAVRRRWGVTPGIGVRAGGGWGCPCGQIPRTGSPNPQDLLRL</sequence>
<feature type="region of interest" description="Disordered" evidence="1">
    <location>
        <begin position="1"/>
        <end position="50"/>
    </location>
</feature>
<proteinExistence type="predicted"/>
<organism evidence="2 3">
    <name type="scientific">Knipowitschia caucasica</name>
    <name type="common">Caucasian dwarf goby</name>
    <name type="synonym">Pomatoschistus caucasicus</name>
    <dbReference type="NCBI Taxonomy" id="637954"/>
    <lineage>
        <taxon>Eukaryota</taxon>
        <taxon>Metazoa</taxon>
        <taxon>Chordata</taxon>
        <taxon>Craniata</taxon>
        <taxon>Vertebrata</taxon>
        <taxon>Euteleostomi</taxon>
        <taxon>Actinopterygii</taxon>
        <taxon>Neopterygii</taxon>
        <taxon>Teleostei</taxon>
        <taxon>Neoteleostei</taxon>
        <taxon>Acanthomorphata</taxon>
        <taxon>Gobiaria</taxon>
        <taxon>Gobiiformes</taxon>
        <taxon>Gobioidei</taxon>
        <taxon>Gobiidae</taxon>
        <taxon>Gobiinae</taxon>
        <taxon>Knipowitschia</taxon>
    </lineage>
</organism>
<feature type="region of interest" description="Disordered" evidence="1">
    <location>
        <begin position="120"/>
        <end position="248"/>
    </location>
</feature>
<name>A0AAV2ML74_KNICA</name>
<evidence type="ECO:0000313" key="3">
    <source>
        <dbReference type="Proteomes" id="UP001497482"/>
    </source>
</evidence>
<accession>A0AAV2ML74</accession>
<feature type="compositionally biased region" description="Gly residues" evidence="1">
    <location>
        <begin position="154"/>
        <end position="163"/>
    </location>
</feature>
<evidence type="ECO:0000313" key="2">
    <source>
        <dbReference type="EMBL" id="CAL1613955.1"/>
    </source>
</evidence>
<dbReference type="EMBL" id="OZ035830">
    <property type="protein sequence ID" value="CAL1613955.1"/>
    <property type="molecule type" value="Genomic_DNA"/>
</dbReference>
<dbReference type="Proteomes" id="UP001497482">
    <property type="component" value="Chromosome 8"/>
</dbReference>